<proteinExistence type="predicted"/>
<keyword evidence="7" id="KW-1015">Disulfide bond</keyword>
<protein>
    <submittedName>
        <fullName evidence="13">Contactin-3</fullName>
    </submittedName>
</protein>
<evidence type="ECO:0000256" key="8">
    <source>
        <dbReference type="ARBA" id="ARBA00023180"/>
    </source>
</evidence>
<keyword evidence="11" id="KW-1133">Transmembrane helix</keyword>
<evidence type="ECO:0000256" key="9">
    <source>
        <dbReference type="ARBA" id="ARBA00023288"/>
    </source>
</evidence>
<accession>A0A8J6GH61</accession>
<dbReference type="InterPro" id="IPR013783">
    <property type="entry name" value="Ig-like_fold"/>
</dbReference>
<dbReference type="GO" id="GO:0007420">
    <property type="term" value="P:brain development"/>
    <property type="evidence" value="ECO:0007669"/>
    <property type="project" value="TreeGrafter"/>
</dbReference>
<sequence length="381" mass="41911">MVLMVWRVLIIHGVCTCDGISSSIDWGLAILVVLMLLLIVMVLLVSWVLVMSIALVVLMVAVMIVLLLLVLVVPVPEELQNGGGFGYVVAFRPLGVTTWIQTVVTSPDNPRYVFRNESIVPFSPYEVKVGVYNNKGEGPFSPVTTVFSAEEEPTVAPSHISAHSLSSSEIEVSWNTIPWKLSNGHLLGYEVRYWNNGGEEESSSKMKVAGNQTSAVLRGLKSNLAYYTAVRAYNSAGAGPFSDTVNATTKKTPPSQPPGNVVWNATDTKVVLNWEQVKAMENESQVTGYKVFYRTSSQNDVQVLNTNKTSAELLLPVKEDYIIEVKATTDGGDGTSSEQIRIPRITSNNYLLVLTENPYTDKKIKLAKDELFPYLSAFIRI</sequence>
<evidence type="ECO:0000256" key="7">
    <source>
        <dbReference type="ARBA" id="ARBA00023157"/>
    </source>
</evidence>
<dbReference type="AlphaFoldDB" id="A0A8J6GH61"/>
<dbReference type="GO" id="GO:0030424">
    <property type="term" value="C:axon"/>
    <property type="evidence" value="ECO:0007669"/>
    <property type="project" value="TreeGrafter"/>
</dbReference>
<dbReference type="PANTHER" id="PTHR44170:SF18">
    <property type="entry name" value="CONTACTIN 3B-RELATED"/>
    <property type="match status" value="1"/>
</dbReference>
<evidence type="ECO:0000256" key="1">
    <source>
        <dbReference type="ARBA" id="ARBA00004236"/>
    </source>
</evidence>
<feature type="domain" description="Fibronectin type-III" evidence="12">
    <location>
        <begin position="56"/>
        <end position="151"/>
    </location>
</feature>
<keyword evidence="11" id="KW-0812">Transmembrane</keyword>
<evidence type="ECO:0000256" key="2">
    <source>
        <dbReference type="ARBA" id="ARBA00022475"/>
    </source>
</evidence>
<feature type="transmembrane region" description="Helical" evidence="11">
    <location>
        <begin position="26"/>
        <end position="46"/>
    </location>
</feature>
<name>A0A8J6GH61_MICOH</name>
<evidence type="ECO:0000256" key="4">
    <source>
        <dbReference type="ARBA" id="ARBA00022737"/>
    </source>
</evidence>
<evidence type="ECO:0000256" key="6">
    <source>
        <dbReference type="ARBA" id="ARBA00023136"/>
    </source>
</evidence>
<dbReference type="SMART" id="SM00060">
    <property type="entry name" value="FN3"/>
    <property type="match status" value="3"/>
</dbReference>
<evidence type="ECO:0000313" key="14">
    <source>
        <dbReference type="Proteomes" id="UP000710432"/>
    </source>
</evidence>
<dbReference type="FunFam" id="2.60.40.10:FF:000054">
    <property type="entry name" value="Contactin 1"/>
    <property type="match status" value="1"/>
</dbReference>
<dbReference type="FunFam" id="2.60.40.10:FF:000035">
    <property type="entry name" value="Contactin 1"/>
    <property type="match status" value="1"/>
</dbReference>
<dbReference type="FunFam" id="2.60.40.10:FF:000028">
    <property type="entry name" value="Neuronal cell adhesion molecule"/>
    <property type="match status" value="1"/>
</dbReference>
<keyword evidence="6 11" id="KW-0472">Membrane</keyword>
<feature type="transmembrane region" description="Helical" evidence="11">
    <location>
        <begin position="53"/>
        <end position="73"/>
    </location>
</feature>
<feature type="domain" description="Fibronectin type-III" evidence="12">
    <location>
        <begin position="156"/>
        <end position="252"/>
    </location>
</feature>
<dbReference type="GO" id="GO:0098632">
    <property type="term" value="F:cell-cell adhesion mediator activity"/>
    <property type="evidence" value="ECO:0007669"/>
    <property type="project" value="TreeGrafter"/>
</dbReference>
<keyword evidence="10" id="KW-0393">Immunoglobulin domain</keyword>
<comment type="caution">
    <text evidence="13">The sequence shown here is derived from an EMBL/GenBank/DDBJ whole genome shotgun (WGS) entry which is preliminary data.</text>
</comment>
<keyword evidence="5" id="KW-0130">Cell adhesion</keyword>
<feature type="domain" description="Fibronectin type-III" evidence="12">
    <location>
        <begin position="253"/>
        <end position="349"/>
    </location>
</feature>
<keyword evidence="4" id="KW-0677">Repeat</keyword>
<dbReference type="CDD" id="cd00063">
    <property type="entry name" value="FN3"/>
    <property type="match status" value="3"/>
</dbReference>
<gene>
    <name evidence="13" type="ORF">LTLLF_152665</name>
</gene>
<evidence type="ECO:0000256" key="10">
    <source>
        <dbReference type="ARBA" id="ARBA00023319"/>
    </source>
</evidence>
<evidence type="ECO:0000313" key="13">
    <source>
        <dbReference type="EMBL" id="KAH0510755.1"/>
    </source>
</evidence>
<dbReference type="PROSITE" id="PS50853">
    <property type="entry name" value="FN3"/>
    <property type="match status" value="3"/>
</dbReference>
<dbReference type="GO" id="GO:0005886">
    <property type="term" value="C:plasma membrane"/>
    <property type="evidence" value="ECO:0007669"/>
    <property type="project" value="UniProtKB-SubCell"/>
</dbReference>
<keyword evidence="2" id="KW-1003">Cell membrane</keyword>
<keyword evidence="8" id="KW-0325">Glycoprotein</keyword>
<dbReference type="EMBL" id="JAATJU010022400">
    <property type="protein sequence ID" value="KAH0510755.1"/>
    <property type="molecule type" value="Genomic_DNA"/>
</dbReference>
<dbReference type="InterPro" id="IPR003961">
    <property type="entry name" value="FN3_dom"/>
</dbReference>
<comment type="subcellular location">
    <subcellularLocation>
        <location evidence="1">Cell membrane</location>
    </subcellularLocation>
</comment>
<evidence type="ECO:0000256" key="11">
    <source>
        <dbReference type="SAM" id="Phobius"/>
    </source>
</evidence>
<dbReference type="GO" id="GO:0007411">
    <property type="term" value="P:axon guidance"/>
    <property type="evidence" value="ECO:0007669"/>
    <property type="project" value="TreeGrafter"/>
</dbReference>
<evidence type="ECO:0000259" key="12">
    <source>
        <dbReference type="PROSITE" id="PS50853"/>
    </source>
</evidence>
<evidence type="ECO:0000256" key="3">
    <source>
        <dbReference type="ARBA" id="ARBA00022729"/>
    </source>
</evidence>
<reference evidence="13" key="1">
    <citation type="submission" date="2020-03" db="EMBL/GenBank/DDBJ databases">
        <title>Studies in the Genomics of Life Span.</title>
        <authorList>
            <person name="Glass D."/>
        </authorList>
    </citation>
    <scope>NUCLEOTIDE SEQUENCE</scope>
    <source>
        <strain evidence="13">LTLLF</strain>
        <tissue evidence="13">Muscle</tissue>
    </source>
</reference>
<dbReference type="Pfam" id="PF00041">
    <property type="entry name" value="fn3"/>
    <property type="match status" value="2"/>
</dbReference>
<dbReference type="Gene3D" id="2.60.40.10">
    <property type="entry name" value="Immunoglobulins"/>
    <property type="match status" value="3"/>
</dbReference>
<organism evidence="13 14">
    <name type="scientific">Microtus ochrogaster</name>
    <name type="common">Prairie vole</name>
    <dbReference type="NCBI Taxonomy" id="79684"/>
    <lineage>
        <taxon>Eukaryota</taxon>
        <taxon>Metazoa</taxon>
        <taxon>Chordata</taxon>
        <taxon>Craniata</taxon>
        <taxon>Vertebrata</taxon>
        <taxon>Euteleostomi</taxon>
        <taxon>Mammalia</taxon>
        <taxon>Eutheria</taxon>
        <taxon>Euarchontoglires</taxon>
        <taxon>Glires</taxon>
        <taxon>Rodentia</taxon>
        <taxon>Myomorpha</taxon>
        <taxon>Muroidea</taxon>
        <taxon>Cricetidae</taxon>
        <taxon>Arvicolinae</taxon>
        <taxon>Microtus</taxon>
    </lineage>
</organism>
<dbReference type="InterPro" id="IPR036116">
    <property type="entry name" value="FN3_sf"/>
</dbReference>
<keyword evidence="3" id="KW-0732">Signal</keyword>
<keyword evidence="9" id="KW-0449">Lipoprotein</keyword>
<dbReference type="Proteomes" id="UP000710432">
    <property type="component" value="Unassembled WGS sequence"/>
</dbReference>
<dbReference type="SUPFAM" id="SSF49265">
    <property type="entry name" value="Fibronectin type III"/>
    <property type="match status" value="2"/>
</dbReference>
<dbReference type="PANTHER" id="PTHR44170">
    <property type="entry name" value="PROTEIN SIDEKICK"/>
    <property type="match status" value="1"/>
</dbReference>
<evidence type="ECO:0000256" key="5">
    <source>
        <dbReference type="ARBA" id="ARBA00022889"/>
    </source>
</evidence>